<dbReference type="CDD" id="cd13131">
    <property type="entry name" value="MATE_NorM_like"/>
    <property type="match status" value="1"/>
</dbReference>
<keyword evidence="8 10" id="KW-0472">Membrane</keyword>
<evidence type="ECO:0000256" key="8">
    <source>
        <dbReference type="ARBA" id="ARBA00023136"/>
    </source>
</evidence>
<feature type="transmembrane region" description="Helical" evidence="10">
    <location>
        <begin position="161"/>
        <end position="182"/>
    </location>
</feature>
<accession>A0AAX3ACI6</accession>
<evidence type="ECO:0000256" key="7">
    <source>
        <dbReference type="ARBA" id="ARBA00023065"/>
    </source>
</evidence>
<keyword evidence="6 10" id="KW-1133">Transmembrane helix</keyword>
<keyword evidence="2" id="KW-0813">Transport</keyword>
<feature type="transmembrane region" description="Helical" evidence="10">
    <location>
        <begin position="46"/>
        <end position="72"/>
    </location>
</feature>
<evidence type="ECO:0000256" key="6">
    <source>
        <dbReference type="ARBA" id="ARBA00022989"/>
    </source>
</evidence>
<name>A0AAX3ACI6_9RHOB</name>
<dbReference type="GO" id="GO:0015297">
    <property type="term" value="F:antiporter activity"/>
    <property type="evidence" value="ECO:0007669"/>
    <property type="project" value="UniProtKB-KW"/>
</dbReference>
<feature type="transmembrane region" description="Helical" evidence="10">
    <location>
        <begin position="271"/>
        <end position="291"/>
    </location>
</feature>
<dbReference type="EMBL" id="CP084959">
    <property type="protein sequence ID" value="UOA22865.1"/>
    <property type="molecule type" value="Genomic_DNA"/>
</dbReference>
<dbReference type="PIRSF" id="PIRSF006603">
    <property type="entry name" value="DinF"/>
    <property type="match status" value="1"/>
</dbReference>
<feature type="transmembrane region" description="Helical" evidence="10">
    <location>
        <begin position="93"/>
        <end position="111"/>
    </location>
</feature>
<feature type="transmembrane region" description="Helical" evidence="10">
    <location>
        <begin position="12"/>
        <end position="34"/>
    </location>
</feature>
<feature type="transmembrane region" description="Helical" evidence="10">
    <location>
        <begin position="421"/>
        <end position="439"/>
    </location>
</feature>
<keyword evidence="12" id="KW-1185">Reference proteome</keyword>
<dbReference type="RefSeq" id="WP_037943804.1">
    <property type="nucleotide sequence ID" value="NZ_CP084959.1"/>
</dbReference>
<feature type="transmembrane region" description="Helical" evidence="10">
    <location>
        <begin position="356"/>
        <end position="382"/>
    </location>
</feature>
<dbReference type="InterPro" id="IPR050222">
    <property type="entry name" value="MATE_MdtK"/>
</dbReference>
<dbReference type="InterPro" id="IPR002528">
    <property type="entry name" value="MATE_fam"/>
</dbReference>
<protein>
    <recommendedName>
        <fullName evidence="9">Multidrug-efflux transporter</fullName>
    </recommendedName>
</protein>
<proteinExistence type="predicted"/>
<dbReference type="GO" id="GO:0006811">
    <property type="term" value="P:monoatomic ion transport"/>
    <property type="evidence" value="ECO:0007669"/>
    <property type="project" value="UniProtKB-KW"/>
</dbReference>
<dbReference type="GO" id="GO:0042910">
    <property type="term" value="F:xenobiotic transmembrane transporter activity"/>
    <property type="evidence" value="ECO:0007669"/>
    <property type="project" value="InterPro"/>
</dbReference>
<organism evidence="11 12">
    <name type="scientific">Sulfitobacter pontiacus</name>
    <dbReference type="NCBI Taxonomy" id="60137"/>
    <lineage>
        <taxon>Bacteria</taxon>
        <taxon>Pseudomonadati</taxon>
        <taxon>Pseudomonadota</taxon>
        <taxon>Alphaproteobacteria</taxon>
        <taxon>Rhodobacterales</taxon>
        <taxon>Roseobacteraceae</taxon>
        <taxon>Sulfitobacter</taxon>
    </lineage>
</organism>
<dbReference type="PANTHER" id="PTHR43298:SF2">
    <property type="entry name" value="FMN_FAD EXPORTER YEEO-RELATED"/>
    <property type="match status" value="1"/>
</dbReference>
<gene>
    <name evidence="11" type="primary">mdtK</name>
    <name evidence="11" type="ORF">DSM110277_01273</name>
</gene>
<dbReference type="Pfam" id="PF01554">
    <property type="entry name" value="MatE"/>
    <property type="match status" value="2"/>
</dbReference>
<sequence length="457" mass="48936">MTQQMTYPGHARAITVMGLPLVGGHLGQIAIGVSDTVMAGWYSVEALAAVTLASTYFFVLLIFGSGFAWGVMPLVAAFDAEGDEVGLRRATRMGMWLSMGFAVLALPLMIWSRPIMALMGQDQALADMVDGYLFIAAWGIFPALMVMVLKSYLAALERTQVVLWITLLAGVANVLANYAFIFGNWGAPELGVRGAAIASVTSHSVSLVAVVIYVLWKMPQHQMFVRLWRPDWEMLARVFRLGLPIGFTGLSEVGLFAASAVMMGWLGTVALAAHGIALQLASITFMVHLGISNVATIRAGNAYGRRDPAHLARGAITATVMSALVAVLTIFVFVMWPEPLINLFMQRDEPARDQILVIGVGLLAMASLFQLVDGAQAVALGILRGVQDTTVPMLLAGFSYWIVGMPASYLLGFVFDLDGVGVWLGLVFGLGVAAILLNARFWGSVLKRLGPTDPAAA</sequence>
<dbReference type="GO" id="GO:0005886">
    <property type="term" value="C:plasma membrane"/>
    <property type="evidence" value="ECO:0007669"/>
    <property type="project" value="UniProtKB-SubCell"/>
</dbReference>
<keyword evidence="7" id="KW-0406">Ion transport</keyword>
<feature type="transmembrane region" description="Helical" evidence="10">
    <location>
        <begin position="394"/>
        <end position="415"/>
    </location>
</feature>
<evidence type="ECO:0000256" key="2">
    <source>
        <dbReference type="ARBA" id="ARBA00022448"/>
    </source>
</evidence>
<evidence type="ECO:0000256" key="10">
    <source>
        <dbReference type="SAM" id="Phobius"/>
    </source>
</evidence>
<keyword evidence="4" id="KW-1003">Cell membrane</keyword>
<feature type="transmembrane region" description="Helical" evidence="10">
    <location>
        <begin position="194"/>
        <end position="216"/>
    </location>
</feature>
<feature type="transmembrane region" description="Helical" evidence="10">
    <location>
        <begin position="237"/>
        <end position="265"/>
    </location>
</feature>
<feature type="transmembrane region" description="Helical" evidence="10">
    <location>
        <begin position="311"/>
        <end position="336"/>
    </location>
</feature>
<feature type="transmembrane region" description="Helical" evidence="10">
    <location>
        <begin position="131"/>
        <end position="149"/>
    </location>
</feature>
<evidence type="ECO:0000256" key="9">
    <source>
        <dbReference type="ARBA" id="ARBA00031636"/>
    </source>
</evidence>
<evidence type="ECO:0000256" key="5">
    <source>
        <dbReference type="ARBA" id="ARBA00022692"/>
    </source>
</evidence>
<evidence type="ECO:0000256" key="1">
    <source>
        <dbReference type="ARBA" id="ARBA00004429"/>
    </source>
</evidence>
<evidence type="ECO:0000313" key="11">
    <source>
        <dbReference type="EMBL" id="UOA22865.1"/>
    </source>
</evidence>
<dbReference type="NCBIfam" id="TIGR00797">
    <property type="entry name" value="matE"/>
    <property type="match status" value="1"/>
</dbReference>
<dbReference type="AlphaFoldDB" id="A0AAX3ACI6"/>
<comment type="subcellular location">
    <subcellularLocation>
        <location evidence="1">Cell inner membrane</location>
        <topology evidence="1">Multi-pass membrane protein</topology>
    </subcellularLocation>
</comment>
<dbReference type="InterPro" id="IPR048279">
    <property type="entry name" value="MdtK-like"/>
</dbReference>
<dbReference type="Proteomes" id="UP000830781">
    <property type="component" value="Chromosome"/>
</dbReference>
<keyword evidence="5 10" id="KW-0812">Transmembrane</keyword>
<evidence type="ECO:0000256" key="4">
    <source>
        <dbReference type="ARBA" id="ARBA00022475"/>
    </source>
</evidence>
<keyword evidence="3" id="KW-0050">Antiport</keyword>
<dbReference type="PANTHER" id="PTHR43298">
    <property type="entry name" value="MULTIDRUG RESISTANCE PROTEIN NORM-RELATED"/>
    <property type="match status" value="1"/>
</dbReference>
<reference evidence="12" key="1">
    <citation type="journal article" date="2022" name="Microorganisms">
        <title>Beyond the ABCs#Discovery of Three New Plasmid Types in Rhodobacterales (RepQ, RepY, RepW).</title>
        <authorList>
            <person name="Freese H.M."/>
            <person name="Ringel V."/>
            <person name="Overmann J."/>
            <person name="Petersen J."/>
        </authorList>
    </citation>
    <scope>NUCLEOTIDE SEQUENCE [LARGE SCALE GENOMIC DNA]</scope>
    <source>
        <strain evidence="12">DSM 110277</strain>
    </source>
</reference>
<evidence type="ECO:0000256" key="3">
    <source>
        <dbReference type="ARBA" id="ARBA00022449"/>
    </source>
</evidence>
<evidence type="ECO:0000313" key="12">
    <source>
        <dbReference type="Proteomes" id="UP000830781"/>
    </source>
</evidence>